<sequence>MASLGDLERAVMDLLWDSTEAQTANSLRDALAHSGTQDGKELAVTTVLTVLARLEKKDLVTRERDTRPHRYRAVMSREEHTVELMNEALGNVMDREAVLARFIGGISGGEAAALRRILEDGPANSTGPARDPESRSAPSGQTA</sequence>
<dbReference type="SUPFAM" id="SSF46785">
    <property type="entry name" value="Winged helix' DNA-binding domain"/>
    <property type="match status" value="1"/>
</dbReference>
<dbReference type="Pfam" id="PF03965">
    <property type="entry name" value="Penicillinase_R"/>
    <property type="match status" value="1"/>
</dbReference>
<dbReference type="GO" id="GO:0003677">
    <property type="term" value="F:DNA binding"/>
    <property type="evidence" value="ECO:0007669"/>
    <property type="project" value="UniProtKB-KW"/>
</dbReference>
<dbReference type="EMBL" id="SHLA01000001">
    <property type="protein sequence ID" value="RZU61139.1"/>
    <property type="molecule type" value="Genomic_DNA"/>
</dbReference>
<evidence type="ECO:0000256" key="4">
    <source>
        <dbReference type="ARBA" id="ARBA00023163"/>
    </source>
</evidence>
<evidence type="ECO:0000256" key="3">
    <source>
        <dbReference type="ARBA" id="ARBA00023125"/>
    </source>
</evidence>
<dbReference type="InterPro" id="IPR036390">
    <property type="entry name" value="WH_DNA-bd_sf"/>
</dbReference>
<comment type="similarity">
    <text evidence="1">Belongs to the BlaI transcriptional regulatory family.</text>
</comment>
<name>A0A4Q8ACC7_9MICC</name>
<evidence type="ECO:0000256" key="2">
    <source>
        <dbReference type="ARBA" id="ARBA00023015"/>
    </source>
</evidence>
<evidence type="ECO:0000256" key="5">
    <source>
        <dbReference type="SAM" id="MobiDB-lite"/>
    </source>
</evidence>
<dbReference type="RefSeq" id="WP_130449369.1">
    <property type="nucleotide sequence ID" value="NZ_SHLA01000001.1"/>
</dbReference>
<protein>
    <submittedName>
        <fullName evidence="6">Putative transcriptional regulator</fullName>
    </submittedName>
</protein>
<dbReference type="GO" id="GO:0045892">
    <property type="term" value="P:negative regulation of DNA-templated transcription"/>
    <property type="evidence" value="ECO:0007669"/>
    <property type="project" value="InterPro"/>
</dbReference>
<dbReference type="Gene3D" id="1.10.10.10">
    <property type="entry name" value="Winged helix-like DNA-binding domain superfamily/Winged helix DNA-binding domain"/>
    <property type="match status" value="1"/>
</dbReference>
<proteinExistence type="inferred from homology"/>
<keyword evidence="2" id="KW-0805">Transcription regulation</keyword>
<reference evidence="6 7" key="1">
    <citation type="submission" date="2019-02" db="EMBL/GenBank/DDBJ databases">
        <title>Sequencing the genomes of 1000 actinobacteria strains.</title>
        <authorList>
            <person name="Klenk H.-P."/>
        </authorList>
    </citation>
    <scope>NUCLEOTIDE SEQUENCE [LARGE SCALE GENOMIC DNA]</scope>
    <source>
        <strain evidence="6 7">DSM 17364</strain>
    </source>
</reference>
<gene>
    <name evidence="6" type="ORF">EV380_0696</name>
</gene>
<keyword evidence="4" id="KW-0804">Transcription</keyword>
<dbReference type="AlphaFoldDB" id="A0A4Q8ACC7"/>
<keyword evidence="7" id="KW-1185">Reference proteome</keyword>
<dbReference type="InterPro" id="IPR005650">
    <property type="entry name" value="BlaI_family"/>
</dbReference>
<comment type="caution">
    <text evidence="6">The sequence shown here is derived from an EMBL/GenBank/DDBJ whole genome shotgun (WGS) entry which is preliminary data.</text>
</comment>
<keyword evidence="3" id="KW-0238">DNA-binding</keyword>
<evidence type="ECO:0000256" key="1">
    <source>
        <dbReference type="ARBA" id="ARBA00011046"/>
    </source>
</evidence>
<evidence type="ECO:0000313" key="6">
    <source>
        <dbReference type="EMBL" id="RZU61139.1"/>
    </source>
</evidence>
<dbReference type="InterPro" id="IPR036388">
    <property type="entry name" value="WH-like_DNA-bd_sf"/>
</dbReference>
<accession>A0A4Q8ACC7</accession>
<dbReference type="Gene3D" id="6.10.140.850">
    <property type="match status" value="1"/>
</dbReference>
<evidence type="ECO:0000313" key="7">
    <source>
        <dbReference type="Proteomes" id="UP000292685"/>
    </source>
</evidence>
<feature type="region of interest" description="Disordered" evidence="5">
    <location>
        <begin position="119"/>
        <end position="143"/>
    </location>
</feature>
<dbReference type="Proteomes" id="UP000292685">
    <property type="component" value="Unassembled WGS sequence"/>
</dbReference>
<dbReference type="OrthoDB" id="9813987at2"/>
<organism evidence="6 7">
    <name type="scientific">Zhihengliuella halotolerans</name>
    <dbReference type="NCBI Taxonomy" id="370736"/>
    <lineage>
        <taxon>Bacteria</taxon>
        <taxon>Bacillati</taxon>
        <taxon>Actinomycetota</taxon>
        <taxon>Actinomycetes</taxon>
        <taxon>Micrococcales</taxon>
        <taxon>Micrococcaceae</taxon>
        <taxon>Zhihengliuella</taxon>
    </lineage>
</organism>